<dbReference type="EMBL" id="VZPX01000004">
    <property type="protein sequence ID" value="KAB0482503.1"/>
    <property type="molecule type" value="Genomic_DNA"/>
</dbReference>
<proteinExistence type="predicted"/>
<gene>
    <name evidence="1" type="ORF">F7Q91_03575</name>
</gene>
<name>A0A7V7NX18_9VIBR</name>
<protein>
    <submittedName>
        <fullName evidence="1">Uncharacterized protein</fullName>
    </submittedName>
</protein>
<comment type="caution">
    <text evidence="1">The sequence shown here is derived from an EMBL/GenBank/DDBJ whole genome shotgun (WGS) entry which is preliminary data.</text>
</comment>
<dbReference type="AlphaFoldDB" id="A0A7V7NX18"/>
<dbReference type="Proteomes" id="UP000423756">
    <property type="component" value="Unassembled WGS sequence"/>
</dbReference>
<evidence type="ECO:0000313" key="2">
    <source>
        <dbReference type="Proteomes" id="UP000423756"/>
    </source>
</evidence>
<evidence type="ECO:0000313" key="1">
    <source>
        <dbReference type="EMBL" id="KAB0482503.1"/>
    </source>
</evidence>
<dbReference type="GeneID" id="77344739"/>
<organism evidence="1 2">
    <name type="scientific">Vibrio chagasii</name>
    <dbReference type="NCBI Taxonomy" id="170679"/>
    <lineage>
        <taxon>Bacteria</taxon>
        <taxon>Pseudomonadati</taxon>
        <taxon>Pseudomonadota</taxon>
        <taxon>Gammaproteobacteria</taxon>
        <taxon>Vibrionales</taxon>
        <taxon>Vibrionaceae</taxon>
        <taxon>Vibrio</taxon>
    </lineage>
</organism>
<sequence length="215" mass="24802">MKFSNLKPEQQVCLAWTSALINEEGTIFFETCSGLMGNYPWLPHDNPVDNLKHILMNWSLDPTWERYGSFIQATDFDYLGIDTAERLNEKGDHFLANLVGGWSFKLQFNRLSCGVELHTTDEELANDLIGLIIANMETDDYKDAASRKNNNKHVYANKSRCCIYIASEKEHRQLQGIEVILDHEAQWLEYAFDGRHYLGARELVNMPKIISSMHR</sequence>
<reference evidence="1 2" key="1">
    <citation type="submission" date="2019-09" db="EMBL/GenBank/DDBJ databases">
        <title>Draft genome sequences of 48 bacterial type strains from the CCUG.</title>
        <authorList>
            <person name="Tunovic T."/>
            <person name="Pineiro-Iglesias B."/>
            <person name="Unosson C."/>
            <person name="Inganas E."/>
            <person name="Ohlen M."/>
            <person name="Cardew S."/>
            <person name="Jensie-Markopoulos S."/>
            <person name="Salva-Serra F."/>
            <person name="Jaen-Luchoro D."/>
            <person name="Karlsson R."/>
            <person name="Svensson-Stadler L."/>
            <person name="Chun J."/>
            <person name="Moore E."/>
        </authorList>
    </citation>
    <scope>NUCLEOTIDE SEQUENCE [LARGE SCALE GENOMIC DNA]</scope>
    <source>
        <strain evidence="1 2">CCUG 48643</strain>
    </source>
</reference>
<dbReference type="RefSeq" id="WP_137406520.1">
    <property type="nucleotide sequence ID" value="NZ_AP025467.1"/>
</dbReference>
<accession>A0A7V7NX18</accession>